<dbReference type="Proteomes" id="UP000789759">
    <property type="component" value="Unassembled WGS sequence"/>
</dbReference>
<dbReference type="InterPro" id="IPR008906">
    <property type="entry name" value="HATC_C_dom"/>
</dbReference>
<protein>
    <submittedName>
        <fullName evidence="2">6868_t:CDS:1</fullName>
    </submittedName>
</protein>
<keyword evidence="3" id="KW-1185">Reference proteome</keyword>
<evidence type="ECO:0000313" key="3">
    <source>
        <dbReference type="Proteomes" id="UP000789759"/>
    </source>
</evidence>
<name>A0A9N9ELD4_9GLOM</name>
<accession>A0A9N9ELD4</accession>
<organism evidence="2 3">
    <name type="scientific">Cetraspora pellucida</name>
    <dbReference type="NCBI Taxonomy" id="1433469"/>
    <lineage>
        <taxon>Eukaryota</taxon>
        <taxon>Fungi</taxon>
        <taxon>Fungi incertae sedis</taxon>
        <taxon>Mucoromycota</taxon>
        <taxon>Glomeromycotina</taxon>
        <taxon>Glomeromycetes</taxon>
        <taxon>Diversisporales</taxon>
        <taxon>Gigasporaceae</taxon>
        <taxon>Cetraspora</taxon>
    </lineage>
</organism>
<evidence type="ECO:0000313" key="2">
    <source>
        <dbReference type="EMBL" id="CAG8679584.1"/>
    </source>
</evidence>
<dbReference type="GO" id="GO:0046983">
    <property type="term" value="F:protein dimerization activity"/>
    <property type="evidence" value="ECO:0007669"/>
    <property type="project" value="InterPro"/>
</dbReference>
<gene>
    <name evidence="2" type="ORF">CPELLU_LOCUS10708</name>
</gene>
<feature type="domain" description="HAT C-terminal dimerisation" evidence="1">
    <location>
        <begin position="180"/>
        <end position="239"/>
    </location>
</feature>
<proteinExistence type="predicted"/>
<evidence type="ECO:0000259" key="1">
    <source>
        <dbReference type="Pfam" id="PF05699"/>
    </source>
</evidence>
<dbReference type="AlphaFoldDB" id="A0A9N9ELD4"/>
<comment type="caution">
    <text evidence="2">The sequence shown here is derived from an EMBL/GenBank/DDBJ whole genome shotgun (WGS) entry which is preliminary data.</text>
</comment>
<reference evidence="2" key="1">
    <citation type="submission" date="2021-06" db="EMBL/GenBank/DDBJ databases">
        <authorList>
            <person name="Kallberg Y."/>
            <person name="Tangrot J."/>
            <person name="Rosling A."/>
        </authorList>
    </citation>
    <scope>NUCLEOTIDE SEQUENCE</scope>
    <source>
        <strain evidence="2">FL966</strain>
    </source>
</reference>
<dbReference type="EMBL" id="CAJVQA010008977">
    <property type="protein sequence ID" value="CAG8679584.1"/>
    <property type="molecule type" value="Genomic_DNA"/>
</dbReference>
<dbReference type="InterPro" id="IPR012337">
    <property type="entry name" value="RNaseH-like_sf"/>
</dbReference>
<sequence length="251" mass="29177">MPKQNEQLRKVQELLKISKENINNNKQEFYHAISDTPTQLNSSYIAWKRLLQIKHTIKLIEATMTITTLTRNCTPLSISISNKELNLTNILTIFDKKKENIVDVDKKLKIIIMANRVEKVKKSLYKALDYYWDAPLDCSLITMLLDSCCKSMKKLDSWKRERLLIFCKKNMIYLALKMKKDVQKNFLILANLARKYLVIPSTSTSSKCLFLSVSNLMTAKRTSINTGLFERILFLKQNIGILDTIFESQLK</sequence>
<dbReference type="SUPFAM" id="SSF53098">
    <property type="entry name" value="Ribonuclease H-like"/>
    <property type="match status" value="1"/>
</dbReference>
<dbReference type="OrthoDB" id="10057873at2759"/>
<dbReference type="Pfam" id="PF05699">
    <property type="entry name" value="Dimer_Tnp_hAT"/>
    <property type="match status" value="1"/>
</dbReference>